<keyword evidence="1" id="KW-0812">Transmembrane</keyword>
<gene>
    <name evidence="3" type="ORF">DCAR_0519667</name>
</gene>
<evidence type="ECO:0000313" key="3">
    <source>
        <dbReference type="EMBL" id="WOH00308.1"/>
    </source>
</evidence>
<dbReference type="AlphaFoldDB" id="A0AAF1B0T1"/>
<evidence type="ECO:0000313" key="4">
    <source>
        <dbReference type="Proteomes" id="UP000077755"/>
    </source>
</evidence>
<accession>A0AAF1B0T1</accession>
<dbReference type="Proteomes" id="UP000077755">
    <property type="component" value="Chromosome 5"/>
</dbReference>
<feature type="transmembrane region" description="Helical" evidence="1">
    <location>
        <begin position="67"/>
        <end position="87"/>
    </location>
</feature>
<sequence length="100" mass="11404">MVFVPICGVDNHRKCVTFGAGLLSKEDIAHYKWIFQALLNCMGRHPLCILTDQCAAMKQAIADKVQIHFLVIIINLVILYLSFIYVLRLQWISNVISIQT</sequence>
<name>A0AAF1B0T1_DAUCS</name>
<proteinExistence type="predicted"/>
<organism evidence="3 4">
    <name type="scientific">Daucus carota subsp. sativus</name>
    <name type="common">Carrot</name>
    <dbReference type="NCBI Taxonomy" id="79200"/>
    <lineage>
        <taxon>Eukaryota</taxon>
        <taxon>Viridiplantae</taxon>
        <taxon>Streptophyta</taxon>
        <taxon>Embryophyta</taxon>
        <taxon>Tracheophyta</taxon>
        <taxon>Spermatophyta</taxon>
        <taxon>Magnoliopsida</taxon>
        <taxon>eudicotyledons</taxon>
        <taxon>Gunneridae</taxon>
        <taxon>Pentapetalae</taxon>
        <taxon>asterids</taxon>
        <taxon>campanulids</taxon>
        <taxon>Apiales</taxon>
        <taxon>Apiaceae</taxon>
        <taxon>Apioideae</taxon>
        <taxon>Scandiceae</taxon>
        <taxon>Daucinae</taxon>
        <taxon>Daucus</taxon>
        <taxon>Daucus sect. Daucus</taxon>
    </lineage>
</organism>
<reference evidence="3" key="2">
    <citation type="submission" date="2022-03" db="EMBL/GenBank/DDBJ databases">
        <title>Draft title - Genomic analysis of global carrot germplasm unveils the trajectory of domestication and the origin of high carotenoid orange carrot.</title>
        <authorList>
            <person name="Iorizzo M."/>
            <person name="Ellison S."/>
            <person name="Senalik D."/>
            <person name="Macko-Podgorni A."/>
            <person name="Grzebelus D."/>
            <person name="Bostan H."/>
            <person name="Rolling W."/>
            <person name="Curaba J."/>
            <person name="Simon P."/>
        </authorList>
    </citation>
    <scope>NUCLEOTIDE SEQUENCE</scope>
    <source>
        <tissue evidence="3">Leaf</tissue>
    </source>
</reference>
<dbReference type="Pfam" id="PF10551">
    <property type="entry name" value="MULE"/>
    <property type="match status" value="1"/>
</dbReference>
<dbReference type="EMBL" id="CP093347">
    <property type="protein sequence ID" value="WOH00308.1"/>
    <property type="molecule type" value="Genomic_DNA"/>
</dbReference>
<evidence type="ECO:0000259" key="2">
    <source>
        <dbReference type="Pfam" id="PF10551"/>
    </source>
</evidence>
<keyword evidence="4" id="KW-1185">Reference proteome</keyword>
<feature type="domain" description="MULE transposase" evidence="2">
    <location>
        <begin position="1"/>
        <end position="63"/>
    </location>
</feature>
<reference evidence="3" key="1">
    <citation type="journal article" date="2016" name="Nat. Genet.">
        <title>A high-quality carrot genome assembly provides new insights into carotenoid accumulation and asterid genome evolution.</title>
        <authorList>
            <person name="Iorizzo M."/>
            <person name="Ellison S."/>
            <person name="Senalik D."/>
            <person name="Zeng P."/>
            <person name="Satapoomin P."/>
            <person name="Huang J."/>
            <person name="Bowman M."/>
            <person name="Iovene M."/>
            <person name="Sanseverino W."/>
            <person name="Cavagnaro P."/>
            <person name="Yildiz M."/>
            <person name="Macko-Podgorni A."/>
            <person name="Moranska E."/>
            <person name="Grzebelus E."/>
            <person name="Grzebelus D."/>
            <person name="Ashrafi H."/>
            <person name="Zheng Z."/>
            <person name="Cheng S."/>
            <person name="Spooner D."/>
            <person name="Van Deynze A."/>
            <person name="Simon P."/>
        </authorList>
    </citation>
    <scope>NUCLEOTIDE SEQUENCE</scope>
    <source>
        <tissue evidence="3">Leaf</tissue>
    </source>
</reference>
<keyword evidence="1" id="KW-0472">Membrane</keyword>
<dbReference type="PANTHER" id="PTHR47718">
    <property type="entry name" value="OS01G0519700 PROTEIN"/>
    <property type="match status" value="1"/>
</dbReference>
<protein>
    <recommendedName>
        <fullName evidence="2">MULE transposase domain-containing protein</fullName>
    </recommendedName>
</protein>
<keyword evidence="1" id="KW-1133">Transmembrane helix</keyword>
<evidence type="ECO:0000256" key="1">
    <source>
        <dbReference type="SAM" id="Phobius"/>
    </source>
</evidence>
<dbReference type="InterPro" id="IPR018289">
    <property type="entry name" value="MULE_transposase_dom"/>
</dbReference>
<dbReference type="PANTHER" id="PTHR47718:SF17">
    <property type="entry name" value="PROTEIN FAR1-RELATED SEQUENCE 5-LIKE"/>
    <property type="match status" value="1"/>
</dbReference>